<reference evidence="1 2" key="1">
    <citation type="submission" date="2019-06" db="EMBL/GenBank/DDBJ databases">
        <title>Sequencing the genomes of 1000 actinobacteria strains.</title>
        <authorList>
            <person name="Klenk H.-P."/>
        </authorList>
    </citation>
    <scope>NUCLEOTIDE SEQUENCE [LARGE SCALE GENOMIC DNA]</scope>
    <source>
        <strain evidence="1 2">DSM 8251</strain>
    </source>
</reference>
<dbReference type="RefSeq" id="WP_142092602.1">
    <property type="nucleotide sequence ID" value="NZ_BAAAMD010000001.1"/>
</dbReference>
<dbReference type="Proteomes" id="UP000316196">
    <property type="component" value="Unassembled WGS sequence"/>
</dbReference>
<keyword evidence="2" id="KW-1185">Reference proteome</keyword>
<evidence type="ECO:0000313" key="2">
    <source>
        <dbReference type="Proteomes" id="UP000316196"/>
    </source>
</evidence>
<sequence length="107" mass="11394">MTVGRPEHGERGFVPLDWIMLRADDVKALLAGRGLGNARVIGWAGAGKDLPAAAEIAVDLPEVTDLTAGDLAALDREVSALVGLDVIVVPQRPGEREMLPGERVRYL</sequence>
<dbReference type="AlphaFoldDB" id="A0A542ZR20"/>
<evidence type="ECO:0000313" key="1">
    <source>
        <dbReference type="EMBL" id="TQL62805.1"/>
    </source>
</evidence>
<dbReference type="EMBL" id="VFOR01000001">
    <property type="protein sequence ID" value="TQL62805.1"/>
    <property type="molecule type" value="Genomic_DNA"/>
</dbReference>
<organism evidence="1 2">
    <name type="scientific">Propioniferax innocua</name>
    <dbReference type="NCBI Taxonomy" id="1753"/>
    <lineage>
        <taxon>Bacteria</taxon>
        <taxon>Bacillati</taxon>
        <taxon>Actinomycetota</taxon>
        <taxon>Actinomycetes</taxon>
        <taxon>Propionibacteriales</taxon>
        <taxon>Propionibacteriaceae</taxon>
        <taxon>Propioniferax</taxon>
    </lineage>
</organism>
<proteinExistence type="predicted"/>
<comment type="caution">
    <text evidence="1">The sequence shown here is derived from an EMBL/GenBank/DDBJ whole genome shotgun (WGS) entry which is preliminary data.</text>
</comment>
<name>A0A542ZR20_9ACTN</name>
<protein>
    <submittedName>
        <fullName evidence="1">Uncharacterized protein</fullName>
    </submittedName>
</protein>
<accession>A0A542ZR20</accession>
<gene>
    <name evidence="1" type="ORF">FB460_0595</name>
</gene>